<dbReference type="InterPro" id="IPR015424">
    <property type="entry name" value="PyrdxlP-dep_Trfase"/>
</dbReference>
<evidence type="ECO:0000259" key="2">
    <source>
        <dbReference type="Pfam" id="PF00155"/>
    </source>
</evidence>
<dbReference type="InterPro" id="IPR015421">
    <property type="entry name" value="PyrdxlP-dep_Trfase_major"/>
</dbReference>
<keyword evidence="4" id="KW-1185">Reference proteome</keyword>
<keyword evidence="1" id="KW-0663">Pyridoxal phosphate</keyword>
<dbReference type="GO" id="GO:0030170">
    <property type="term" value="F:pyridoxal phosphate binding"/>
    <property type="evidence" value="ECO:0007669"/>
    <property type="project" value="InterPro"/>
</dbReference>
<accession>A0A5A7NZW2</accession>
<feature type="domain" description="Aminotransferase class I/classII large" evidence="2">
    <location>
        <begin position="37"/>
        <end position="140"/>
    </location>
</feature>
<reference evidence="4" key="1">
    <citation type="journal article" date="2019" name="Curr. Biol.">
        <title>Genome Sequence of Striga asiatica Provides Insight into the Evolution of Plant Parasitism.</title>
        <authorList>
            <person name="Yoshida S."/>
            <person name="Kim S."/>
            <person name="Wafula E.K."/>
            <person name="Tanskanen J."/>
            <person name="Kim Y.M."/>
            <person name="Honaas L."/>
            <person name="Yang Z."/>
            <person name="Spallek T."/>
            <person name="Conn C.E."/>
            <person name="Ichihashi Y."/>
            <person name="Cheong K."/>
            <person name="Cui S."/>
            <person name="Der J.P."/>
            <person name="Gundlach H."/>
            <person name="Jiao Y."/>
            <person name="Hori C."/>
            <person name="Ishida J.K."/>
            <person name="Kasahara H."/>
            <person name="Kiba T."/>
            <person name="Kim M.S."/>
            <person name="Koo N."/>
            <person name="Laohavisit A."/>
            <person name="Lee Y.H."/>
            <person name="Lumba S."/>
            <person name="McCourt P."/>
            <person name="Mortimer J.C."/>
            <person name="Mutuku J.M."/>
            <person name="Nomura T."/>
            <person name="Sasaki-Sekimoto Y."/>
            <person name="Seto Y."/>
            <person name="Wang Y."/>
            <person name="Wakatake T."/>
            <person name="Sakakibara H."/>
            <person name="Demura T."/>
            <person name="Yamaguchi S."/>
            <person name="Yoneyama K."/>
            <person name="Manabe R.I."/>
            <person name="Nelson D.C."/>
            <person name="Schulman A.H."/>
            <person name="Timko M.P."/>
            <person name="dePamphilis C.W."/>
            <person name="Choi D."/>
            <person name="Shirasu K."/>
        </authorList>
    </citation>
    <scope>NUCLEOTIDE SEQUENCE [LARGE SCALE GENOMIC DNA]</scope>
    <source>
        <strain evidence="4">cv. UVA1</strain>
    </source>
</reference>
<dbReference type="Proteomes" id="UP000325081">
    <property type="component" value="Unassembled WGS sequence"/>
</dbReference>
<name>A0A5A7NZW2_STRAF</name>
<dbReference type="Gene3D" id="3.90.1150.10">
    <property type="entry name" value="Aspartate Aminotransferase, domain 1"/>
    <property type="match status" value="1"/>
</dbReference>
<dbReference type="GO" id="GO:0004069">
    <property type="term" value="F:L-aspartate:2-oxoglutarate aminotransferase activity"/>
    <property type="evidence" value="ECO:0007669"/>
    <property type="project" value="TreeGrafter"/>
</dbReference>
<dbReference type="GO" id="GO:0006520">
    <property type="term" value="P:amino acid metabolic process"/>
    <property type="evidence" value="ECO:0007669"/>
    <property type="project" value="TreeGrafter"/>
</dbReference>
<dbReference type="SUPFAM" id="SSF53383">
    <property type="entry name" value="PLP-dependent transferases"/>
    <property type="match status" value="1"/>
</dbReference>
<evidence type="ECO:0000313" key="3">
    <source>
        <dbReference type="EMBL" id="GER26079.1"/>
    </source>
</evidence>
<gene>
    <name evidence="3" type="ORF">STAS_01696</name>
</gene>
<dbReference type="InterPro" id="IPR050478">
    <property type="entry name" value="Ethylene_sulfur-biosynth"/>
</dbReference>
<dbReference type="InterPro" id="IPR004839">
    <property type="entry name" value="Aminotransferase_I/II_large"/>
</dbReference>
<dbReference type="EMBL" id="BKCP01000669">
    <property type="protein sequence ID" value="GER26079.1"/>
    <property type="molecule type" value="Genomic_DNA"/>
</dbReference>
<dbReference type="InterPro" id="IPR015422">
    <property type="entry name" value="PyrdxlP-dep_Trfase_small"/>
</dbReference>
<comment type="caution">
    <text evidence="3">The sequence shown here is derived from an EMBL/GenBank/DDBJ whole genome shotgun (WGS) entry which is preliminary data.</text>
</comment>
<dbReference type="OrthoDB" id="7042322at2759"/>
<evidence type="ECO:0000256" key="1">
    <source>
        <dbReference type="ARBA" id="ARBA00022898"/>
    </source>
</evidence>
<dbReference type="Gene3D" id="3.40.640.10">
    <property type="entry name" value="Type I PLP-dependent aspartate aminotransferase-like (Major domain)"/>
    <property type="match status" value="1"/>
</dbReference>
<sequence>MLLIFKECAGCSRFHVTSNGETTAFQPCTDGEILICFSPHQRLITSMLSDMKFIRENVVLRRERPKRVYVEFGGGLKVGIECIRCSGGFHCLADMNGLFRSYSEKGELQLWENLSTVAKINALSGSSCHCVEPGLFGFYFATLCEKDRPLVVQCIKKVLKGFIFILCFLNLRVSHLWLRFHI</sequence>
<dbReference type="GO" id="GO:0008793">
    <property type="term" value="F:aromatic-amino-acid transaminase activity"/>
    <property type="evidence" value="ECO:0007669"/>
    <property type="project" value="TreeGrafter"/>
</dbReference>
<evidence type="ECO:0000313" key="4">
    <source>
        <dbReference type="Proteomes" id="UP000325081"/>
    </source>
</evidence>
<organism evidence="3 4">
    <name type="scientific">Striga asiatica</name>
    <name type="common">Asiatic witchweed</name>
    <name type="synonym">Buchnera asiatica</name>
    <dbReference type="NCBI Taxonomy" id="4170"/>
    <lineage>
        <taxon>Eukaryota</taxon>
        <taxon>Viridiplantae</taxon>
        <taxon>Streptophyta</taxon>
        <taxon>Embryophyta</taxon>
        <taxon>Tracheophyta</taxon>
        <taxon>Spermatophyta</taxon>
        <taxon>Magnoliopsida</taxon>
        <taxon>eudicotyledons</taxon>
        <taxon>Gunneridae</taxon>
        <taxon>Pentapetalae</taxon>
        <taxon>asterids</taxon>
        <taxon>lamiids</taxon>
        <taxon>Lamiales</taxon>
        <taxon>Orobanchaceae</taxon>
        <taxon>Buchnereae</taxon>
        <taxon>Striga</taxon>
    </lineage>
</organism>
<dbReference type="PANTHER" id="PTHR43795:SF85">
    <property type="entry name" value="AMINOTRANSFERASE ACS10-RELATED"/>
    <property type="match status" value="1"/>
</dbReference>
<dbReference type="AlphaFoldDB" id="A0A5A7NZW2"/>
<dbReference type="Pfam" id="PF00155">
    <property type="entry name" value="Aminotran_1_2"/>
    <property type="match status" value="1"/>
</dbReference>
<proteinExistence type="predicted"/>
<dbReference type="PANTHER" id="PTHR43795">
    <property type="entry name" value="BIFUNCTIONAL ASPARTATE AMINOTRANSFERASE AND GLUTAMATE/ASPARTATE-PREPHENATE AMINOTRANSFERASE-RELATED"/>
    <property type="match status" value="1"/>
</dbReference>
<protein>
    <submittedName>
        <fullName evidence="3">1-aminocyclopropane-1-carboxylate synthase</fullName>
    </submittedName>
</protein>